<evidence type="ECO:0000313" key="2">
    <source>
        <dbReference type="Proteomes" id="UP000316759"/>
    </source>
</evidence>
<proteinExistence type="predicted"/>
<reference evidence="1 2" key="1">
    <citation type="submission" date="2019-04" db="EMBL/GenBank/DDBJ databases">
        <title>Annotation for the trematode Fasciola gigantica.</title>
        <authorList>
            <person name="Choi Y.-J."/>
        </authorList>
    </citation>
    <scope>NUCLEOTIDE SEQUENCE [LARGE SCALE GENOMIC DNA]</scope>
    <source>
        <strain evidence="1">Uganda_cow_1</strain>
    </source>
</reference>
<gene>
    <name evidence="1" type="ORF">FGIG_11752</name>
</gene>
<dbReference type="AlphaFoldDB" id="A0A504YPD5"/>
<dbReference type="OrthoDB" id="6781668at2759"/>
<dbReference type="GO" id="GO:0003743">
    <property type="term" value="F:translation initiation factor activity"/>
    <property type="evidence" value="ECO:0007669"/>
    <property type="project" value="UniProtKB-KW"/>
</dbReference>
<name>A0A504YPD5_FASGI</name>
<keyword evidence="1" id="KW-0396">Initiation factor</keyword>
<evidence type="ECO:0000313" key="1">
    <source>
        <dbReference type="EMBL" id="TPP63063.1"/>
    </source>
</evidence>
<sequence>MIWLNTTTNERINVDRYVEFAGGLSLPHSGPSALGHTVSPYNKGVRRNLLDLLGLPGYAGSRPIDWRRVYTLDQINEPVVSQMDCAVEQGLPSSGASGPLWLRKKDKVHSSGVGEMLHA</sequence>
<comment type="caution">
    <text evidence="1">The sequence shown here is derived from an EMBL/GenBank/DDBJ whole genome shotgun (WGS) entry which is preliminary data.</text>
</comment>
<organism evidence="1 2">
    <name type="scientific">Fasciola gigantica</name>
    <name type="common">Giant liver fluke</name>
    <dbReference type="NCBI Taxonomy" id="46835"/>
    <lineage>
        <taxon>Eukaryota</taxon>
        <taxon>Metazoa</taxon>
        <taxon>Spiralia</taxon>
        <taxon>Lophotrochozoa</taxon>
        <taxon>Platyhelminthes</taxon>
        <taxon>Trematoda</taxon>
        <taxon>Digenea</taxon>
        <taxon>Plagiorchiida</taxon>
        <taxon>Echinostomata</taxon>
        <taxon>Echinostomatoidea</taxon>
        <taxon>Fasciolidae</taxon>
        <taxon>Fasciola</taxon>
    </lineage>
</organism>
<dbReference type="EMBL" id="SUNJ01006124">
    <property type="protein sequence ID" value="TPP63063.1"/>
    <property type="molecule type" value="Genomic_DNA"/>
</dbReference>
<keyword evidence="1" id="KW-0648">Protein biosynthesis</keyword>
<dbReference type="Proteomes" id="UP000316759">
    <property type="component" value="Unassembled WGS sequence"/>
</dbReference>
<protein>
    <submittedName>
        <fullName evidence="1">Transcription initiation factor TFIIH subunit 2</fullName>
    </submittedName>
</protein>
<accession>A0A504YPD5</accession>
<keyword evidence="2" id="KW-1185">Reference proteome</keyword>